<sequence>MIDFYYQLRQRMVETMQVSLKQIRQVLGFGVQEFGDLIGLTRQTINNLETQKNKMSSIQYIAICAVIDNCLKDKPELLPILSTILCSNEDENHGNIFETIENGSLLKKWFLCFPDESKILRFGVDDTGIIDQTDFNNIAENYRVFLDQTALYENGFSEAIQPLSGLLKNNGNKIIIPLRSVEAIQNQMISTNREEITMAQRAMKILMDMQMQDLVEIRGEKSDSNVISTFVSVFAKFKCVNRLALITCDRKLAKQIEALNNDEMGGFHILVLKYENGKGFRKWQEEDFQDKESIEKIYINSENIQEQNKDDELKGWGVIS</sequence>
<dbReference type="EMBL" id="CYXY01000002">
    <property type="protein sequence ID" value="CUM75572.1"/>
    <property type="molecule type" value="Genomic_DNA"/>
</dbReference>
<organism evidence="2 3">
    <name type="scientific">Anaerostipes hadrus</name>
    <dbReference type="NCBI Taxonomy" id="649756"/>
    <lineage>
        <taxon>Bacteria</taxon>
        <taxon>Bacillati</taxon>
        <taxon>Bacillota</taxon>
        <taxon>Clostridia</taxon>
        <taxon>Lachnospirales</taxon>
        <taxon>Lachnospiraceae</taxon>
        <taxon>Anaerostipes</taxon>
    </lineage>
</organism>
<reference evidence="2 3" key="1">
    <citation type="submission" date="2015-09" db="EMBL/GenBank/DDBJ databases">
        <authorList>
            <consortium name="Pathogen Informatics"/>
        </authorList>
    </citation>
    <scope>NUCLEOTIDE SEQUENCE [LARGE SCALE GENOMIC DNA]</scope>
    <source>
        <strain evidence="2 3">2789STDY5834959</strain>
    </source>
</reference>
<dbReference type="InterPro" id="IPR001387">
    <property type="entry name" value="Cro/C1-type_HTH"/>
</dbReference>
<gene>
    <name evidence="2" type="ORF">ERS852571_00414</name>
</gene>
<accession>A0A173RCK4</accession>
<evidence type="ECO:0000313" key="2">
    <source>
        <dbReference type="EMBL" id="CUM75572.1"/>
    </source>
</evidence>
<evidence type="ECO:0000259" key="1">
    <source>
        <dbReference type="PROSITE" id="PS50943"/>
    </source>
</evidence>
<evidence type="ECO:0000313" key="3">
    <source>
        <dbReference type="Proteomes" id="UP000095553"/>
    </source>
</evidence>
<proteinExistence type="predicted"/>
<dbReference type="CDD" id="cd00093">
    <property type="entry name" value="HTH_XRE"/>
    <property type="match status" value="1"/>
</dbReference>
<dbReference type="Proteomes" id="UP000095553">
    <property type="component" value="Unassembled WGS sequence"/>
</dbReference>
<dbReference type="RefSeq" id="WP_070099279.1">
    <property type="nucleotide sequence ID" value="NZ_CYXY01000002.1"/>
</dbReference>
<name>A0A173RCK4_ANAHA</name>
<dbReference type="InterPro" id="IPR010982">
    <property type="entry name" value="Lambda_DNA-bd_dom_sf"/>
</dbReference>
<dbReference type="PROSITE" id="PS50943">
    <property type="entry name" value="HTH_CROC1"/>
    <property type="match status" value="1"/>
</dbReference>
<dbReference type="AlphaFoldDB" id="A0A173RCK4"/>
<protein>
    <recommendedName>
        <fullName evidence="1">HTH cro/C1-type domain-containing protein</fullName>
    </recommendedName>
</protein>
<dbReference type="Gene3D" id="1.10.260.40">
    <property type="entry name" value="lambda repressor-like DNA-binding domains"/>
    <property type="match status" value="1"/>
</dbReference>
<dbReference type="SUPFAM" id="SSF47413">
    <property type="entry name" value="lambda repressor-like DNA-binding domains"/>
    <property type="match status" value="1"/>
</dbReference>
<feature type="domain" description="HTH cro/C1-type" evidence="1">
    <location>
        <begin position="20"/>
        <end position="78"/>
    </location>
</feature>
<dbReference type="GO" id="GO:0003677">
    <property type="term" value="F:DNA binding"/>
    <property type="evidence" value="ECO:0007669"/>
    <property type="project" value="InterPro"/>
</dbReference>